<dbReference type="AlphaFoldDB" id="A0A818FT83"/>
<feature type="repeat" description="ANK" evidence="1">
    <location>
        <begin position="102"/>
        <end position="134"/>
    </location>
</feature>
<feature type="compositionally biased region" description="Low complexity" evidence="2">
    <location>
        <begin position="621"/>
        <end position="638"/>
    </location>
</feature>
<gene>
    <name evidence="3" type="ORF">OXD698_LOCUS105</name>
</gene>
<feature type="compositionally biased region" description="Polar residues" evidence="2">
    <location>
        <begin position="301"/>
        <end position="312"/>
    </location>
</feature>
<reference evidence="3" key="1">
    <citation type="submission" date="2021-02" db="EMBL/GenBank/DDBJ databases">
        <authorList>
            <person name="Nowell W R."/>
        </authorList>
    </citation>
    <scope>NUCLEOTIDE SEQUENCE</scope>
</reference>
<keyword evidence="1" id="KW-0040">ANK repeat</keyword>
<dbReference type="EMBL" id="CAJOAZ010000002">
    <property type="protein sequence ID" value="CAF3480532.1"/>
    <property type="molecule type" value="Genomic_DNA"/>
</dbReference>
<feature type="repeat" description="ANK" evidence="1">
    <location>
        <begin position="135"/>
        <end position="167"/>
    </location>
</feature>
<feature type="compositionally biased region" description="Basic residues" evidence="2">
    <location>
        <begin position="271"/>
        <end position="281"/>
    </location>
</feature>
<dbReference type="InterPro" id="IPR036770">
    <property type="entry name" value="Ankyrin_rpt-contain_sf"/>
</dbReference>
<feature type="compositionally biased region" description="Polar residues" evidence="2">
    <location>
        <begin position="78"/>
        <end position="89"/>
    </location>
</feature>
<feature type="compositionally biased region" description="Basic and acidic residues" evidence="2">
    <location>
        <begin position="360"/>
        <end position="384"/>
    </location>
</feature>
<feature type="region of interest" description="Disordered" evidence="2">
    <location>
        <begin position="461"/>
        <end position="507"/>
    </location>
</feature>
<feature type="compositionally biased region" description="Polar residues" evidence="2">
    <location>
        <begin position="692"/>
        <end position="741"/>
    </location>
</feature>
<dbReference type="Pfam" id="PF12796">
    <property type="entry name" value="Ank_2"/>
    <property type="match status" value="1"/>
</dbReference>
<dbReference type="InterPro" id="IPR002110">
    <property type="entry name" value="Ankyrin_rpt"/>
</dbReference>
<proteinExistence type="predicted"/>
<feature type="compositionally biased region" description="Low complexity" evidence="2">
    <location>
        <begin position="768"/>
        <end position="785"/>
    </location>
</feature>
<protein>
    <submittedName>
        <fullName evidence="3">Uncharacterized protein</fullName>
    </submittedName>
</protein>
<sequence length="1048" mass="118004">MTNYQNMSTSGKKRRYPTASSPNESEDDNEEQPSSSNSQLSNKRRGSVAADFAAHRLIVSERQQMAVLKQLTAGDESNAGSQSPSSITPQPRPSKTNRRNEHGETIVHIAARKGDLKQLKKVLKAGANVNEADNAGWTPLHEAVTKNQFKAARLLLKSGANSNALGPEGQTPLVDAVLNNNTKMAELLLNYSADPSVIDVQRLNETMSKVLKRETTVLESSDNENDDESISPLSPLTSDNEFEHDDKQNFHTTLVEQLDKNLSQRSANAKLQRKKPYRRFRERSSQSSDSSSPSKTRTMSGTNDTSLLSMTGKNPYDFESEEDGEIREPPTEVGDEQKKKHVRKQDNSKQRTHSGTFIHSNERKRTNKIDLIKERDQQKSKSTSDDEQLQHIYRVPPLKIVLARAVLQKTSDTESLNSSNMNDDNNNLTIDSSSPSSLTIPIVEQNEKLLSSMSTNIPITSSEINDKAVTPPPEDNEENVNNNNSYKPSFDDDNDKLSPLTPQSQSTQTIISTILDDIIAQIELNNNNNNNDNNNDNNDNNELNSLPVIEDDQMDVDDDEDDDDDNEEGEEEEEHEYTEKNSSIKLHKTEKERSTIRTHSSKTDLKPTTRTLRSHARGKRTSSTLIQTSSTTNNNVRRISSRRRALDKKILLAANEKEKKRRSISERSKKDKDNPTTNDDNHTSSNSDDQTLESTNVDKTSNTTTANPNDEVSSCSSIGAGDESSTSSSTTNVKQSNTATDIDSLPPNKRRLRERNVGISNTSIPSLTTDASTNSNSTSATDNSSGETAPTREIPINSIKQFLEIRQQIDKRHETMLKDFVTPKVPKDFSETTMAKKNYLIAPSFSSHSITTPSSIGIKRLLAPNDLDLHLAEVFTKQEDERYKMKIRHQVERDKLILSHEQEVLRLYGNATRSSVNQDIPFSYCSLLKDNEVYNNPSIQLPEKLLNNDYTNTELGKRGKNRWNGRLFIKWLEDSNLKYKRLSCELNERQQLEVNTLHSMQRMVWCKHLPKDAASSSSTRPNHLLSVRYLPKVEINTNFWTNWETSPF</sequence>
<feature type="compositionally biased region" description="Low complexity" evidence="2">
    <location>
        <begin position="498"/>
        <end position="507"/>
    </location>
</feature>
<dbReference type="GO" id="GO:0005654">
    <property type="term" value="C:nucleoplasm"/>
    <property type="evidence" value="ECO:0007669"/>
    <property type="project" value="TreeGrafter"/>
</dbReference>
<feature type="compositionally biased region" description="Low complexity" evidence="2">
    <location>
        <begin position="32"/>
        <end position="41"/>
    </location>
</feature>
<feature type="compositionally biased region" description="Low complexity" evidence="2">
    <location>
        <begin position="285"/>
        <end position="300"/>
    </location>
</feature>
<organism evidence="3 4">
    <name type="scientific">Adineta steineri</name>
    <dbReference type="NCBI Taxonomy" id="433720"/>
    <lineage>
        <taxon>Eukaryota</taxon>
        <taxon>Metazoa</taxon>
        <taxon>Spiralia</taxon>
        <taxon>Gnathifera</taxon>
        <taxon>Rotifera</taxon>
        <taxon>Eurotatoria</taxon>
        <taxon>Bdelloidea</taxon>
        <taxon>Adinetida</taxon>
        <taxon>Adinetidae</taxon>
        <taxon>Adineta</taxon>
    </lineage>
</organism>
<dbReference type="PROSITE" id="PS50088">
    <property type="entry name" value="ANK_REPEAT"/>
    <property type="match status" value="3"/>
</dbReference>
<dbReference type="InterPro" id="IPR053210">
    <property type="entry name" value="ANKRD12"/>
</dbReference>
<feature type="compositionally biased region" description="Polar residues" evidence="2">
    <location>
        <begin position="758"/>
        <end position="767"/>
    </location>
</feature>
<accession>A0A818FT83</accession>
<dbReference type="Proteomes" id="UP000663844">
    <property type="component" value="Unassembled WGS sequence"/>
</dbReference>
<dbReference type="Gene3D" id="1.25.40.20">
    <property type="entry name" value="Ankyrin repeat-containing domain"/>
    <property type="match status" value="1"/>
</dbReference>
<feature type="compositionally biased region" description="Basic and acidic residues" evidence="2">
    <location>
        <begin position="326"/>
        <end position="349"/>
    </location>
</feature>
<dbReference type="SMART" id="SM00248">
    <property type="entry name" value="ANK"/>
    <property type="match status" value="3"/>
</dbReference>
<feature type="region of interest" description="Disordered" evidence="2">
    <location>
        <begin position="216"/>
        <end position="243"/>
    </location>
</feature>
<feature type="repeat" description="ANK" evidence="1">
    <location>
        <begin position="168"/>
        <end position="200"/>
    </location>
</feature>
<comment type="caution">
    <text evidence="3">The sequence shown here is derived from an EMBL/GenBank/DDBJ whole genome shotgun (WGS) entry which is preliminary data.</text>
</comment>
<evidence type="ECO:0000256" key="2">
    <source>
        <dbReference type="SAM" id="MobiDB-lite"/>
    </source>
</evidence>
<feature type="compositionally biased region" description="Basic and acidic residues" evidence="2">
    <location>
        <begin position="647"/>
        <end position="682"/>
    </location>
</feature>
<feature type="compositionally biased region" description="Polar residues" evidence="2">
    <location>
        <begin position="259"/>
        <end position="269"/>
    </location>
</feature>
<feature type="compositionally biased region" description="Basic and acidic residues" evidence="2">
    <location>
        <begin position="587"/>
        <end position="607"/>
    </location>
</feature>
<dbReference type="SUPFAM" id="SSF48403">
    <property type="entry name" value="Ankyrin repeat"/>
    <property type="match status" value="1"/>
</dbReference>
<name>A0A818FT83_9BILA</name>
<feature type="compositionally biased region" description="Acidic residues" evidence="2">
    <location>
        <begin position="549"/>
        <end position="576"/>
    </location>
</feature>
<dbReference type="PANTHER" id="PTHR24149:SF14">
    <property type="entry name" value="ANKYRIN REPEAT DOMAIN 12"/>
    <property type="match status" value="1"/>
</dbReference>
<feature type="compositionally biased region" description="Low complexity" evidence="2">
    <location>
        <begin position="415"/>
        <end position="428"/>
    </location>
</feature>
<evidence type="ECO:0000313" key="3">
    <source>
        <dbReference type="EMBL" id="CAF3480532.1"/>
    </source>
</evidence>
<feature type="region of interest" description="Disordered" evidence="2">
    <location>
        <begin position="73"/>
        <end position="102"/>
    </location>
</feature>
<feature type="region of interest" description="Disordered" evidence="2">
    <location>
        <begin position="529"/>
        <end position="795"/>
    </location>
</feature>
<feature type="region of interest" description="Disordered" evidence="2">
    <location>
        <begin position="259"/>
        <end position="390"/>
    </location>
</feature>
<dbReference type="PROSITE" id="PS50297">
    <property type="entry name" value="ANK_REP_REGION"/>
    <property type="match status" value="3"/>
</dbReference>
<feature type="compositionally biased region" description="Low complexity" evidence="2">
    <location>
        <begin position="529"/>
        <end position="541"/>
    </location>
</feature>
<evidence type="ECO:0000256" key="1">
    <source>
        <dbReference type="PROSITE-ProRule" id="PRU00023"/>
    </source>
</evidence>
<feature type="region of interest" description="Disordered" evidence="2">
    <location>
        <begin position="411"/>
        <end position="436"/>
    </location>
</feature>
<dbReference type="PANTHER" id="PTHR24149">
    <property type="entry name" value="ANKYRIN REPEAT DOMAIN-CONTAINING PROTEIN 12"/>
    <property type="match status" value="1"/>
</dbReference>
<feature type="compositionally biased region" description="Polar residues" evidence="2">
    <location>
        <begin position="1"/>
        <end position="10"/>
    </location>
</feature>
<feature type="region of interest" description="Disordered" evidence="2">
    <location>
        <begin position="1"/>
        <end position="47"/>
    </location>
</feature>
<evidence type="ECO:0000313" key="4">
    <source>
        <dbReference type="Proteomes" id="UP000663844"/>
    </source>
</evidence>